<comment type="caution">
    <text evidence="6">The sequence shown here is derived from an EMBL/GenBank/DDBJ whole genome shotgun (WGS) entry which is preliminary data.</text>
</comment>
<dbReference type="Proteomes" id="UP000638560">
    <property type="component" value="Unassembled WGS sequence"/>
</dbReference>
<feature type="compositionally biased region" description="Basic and acidic residues" evidence="4">
    <location>
        <begin position="60"/>
        <end position="69"/>
    </location>
</feature>
<dbReference type="PROSITE" id="PS51464">
    <property type="entry name" value="SIS"/>
    <property type="match status" value="1"/>
</dbReference>
<dbReference type="NCBIfam" id="NF009222">
    <property type="entry name" value="PRK12570.1"/>
    <property type="match status" value="1"/>
</dbReference>
<feature type="active site" description="Proton donor" evidence="3">
    <location>
        <position position="135"/>
    </location>
</feature>
<feature type="compositionally biased region" description="Basic and acidic residues" evidence="4">
    <location>
        <begin position="1"/>
        <end position="14"/>
    </location>
</feature>
<evidence type="ECO:0000256" key="2">
    <source>
        <dbReference type="ARBA" id="ARBA00023277"/>
    </source>
</evidence>
<protein>
    <recommendedName>
        <fullName evidence="3">N-acetylmuramic acid 6-phosphate etherase</fullName>
        <shortName evidence="3">MurNAc-6-P etherase</shortName>
        <ecNumber evidence="3">4.2.1.126</ecNumber>
    </recommendedName>
    <alternativeName>
        <fullName evidence="3">N-acetylmuramic acid 6-phosphate hydrolase</fullName>
    </alternativeName>
    <alternativeName>
        <fullName evidence="3">N-acetylmuramic acid 6-phosphate lyase</fullName>
    </alternativeName>
</protein>
<dbReference type="InterPro" id="IPR005486">
    <property type="entry name" value="Glucokinase_regulatory_CS"/>
</dbReference>
<dbReference type="Gene3D" id="1.10.8.1080">
    <property type="match status" value="1"/>
</dbReference>
<proteinExistence type="inferred from homology"/>
<dbReference type="InterPro" id="IPR005488">
    <property type="entry name" value="Etherase_MurQ"/>
</dbReference>
<comment type="subunit">
    <text evidence="3">Homodimer.</text>
</comment>
<dbReference type="NCBIfam" id="NF003915">
    <property type="entry name" value="PRK05441.1"/>
    <property type="match status" value="1"/>
</dbReference>
<comment type="pathway">
    <text evidence="3">Amino-sugar metabolism; N-acetylmuramate degradation.</text>
</comment>
<accession>A0ABS0H2D4</accession>
<dbReference type="PANTHER" id="PTHR10088">
    <property type="entry name" value="GLUCOKINASE REGULATORY PROTEIN"/>
    <property type="match status" value="1"/>
</dbReference>
<comment type="function">
    <text evidence="3">Specifically catalyzes the cleavage of the D-lactyl ether substituent of MurNAc 6-phosphate, producing GlcNAc 6-phosphate and D-lactate.</text>
</comment>
<dbReference type="PANTHER" id="PTHR10088:SF4">
    <property type="entry name" value="GLUCOKINASE REGULATORY PROTEIN"/>
    <property type="match status" value="1"/>
</dbReference>
<keyword evidence="7" id="KW-1185">Reference proteome</keyword>
<dbReference type="GO" id="GO:0016829">
    <property type="term" value="F:lyase activity"/>
    <property type="evidence" value="ECO:0007669"/>
    <property type="project" value="UniProtKB-KW"/>
</dbReference>
<comment type="miscellaneous">
    <text evidence="3">A lyase-type mechanism (elimination/hydration) is suggested for the cleavage of the lactyl ether bond of MurNAc 6-phosphate, with the formation of an alpha,beta-unsaturated aldehyde intermediate with (E)-stereochemistry, followed by the syn addition of water to give product.</text>
</comment>
<dbReference type="EMBL" id="JADPUN010000231">
    <property type="protein sequence ID" value="MBF9132383.1"/>
    <property type="molecule type" value="Genomic_DNA"/>
</dbReference>
<evidence type="ECO:0000313" key="6">
    <source>
        <dbReference type="EMBL" id="MBF9132383.1"/>
    </source>
</evidence>
<evidence type="ECO:0000256" key="1">
    <source>
        <dbReference type="ARBA" id="ARBA00023239"/>
    </source>
</evidence>
<gene>
    <name evidence="3 6" type="primary">murQ</name>
    <name evidence="6" type="ORF">I0C86_26040</name>
</gene>
<dbReference type="Gene3D" id="3.40.50.10490">
    <property type="entry name" value="Glucose-6-phosphate isomerase like protein, domain 1"/>
    <property type="match status" value="1"/>
</dbReference>
<dbReference type="Pfam" id="PF22645">
    <property type="entry name" value="GKRP_SIS_N"/>
    <property type="match status" value="1"/>
</dbReference>
<dbReference type="InterPro" id="IPR046348">
    <property type="entry name" value="SIS_dom_sf"/>
</dbReference>
<evidence type="ECO:0000256" key="3">
    <source>
        <dbReference type="HAMAP-Rule" id="MF_00068"/>
    </source>
</evidence>
<feature type="region of interest" description="Disordered" evidence="4">
    <location>
        <begin position="1"/>
        <end position="69"/>
    </location>
</feature>
<dbReference type="HAMAP" id="MF_00068">
    <property type="entry name" value="MurQ"/>
    <property type="match status" value="1"/>
</dbReference>
<feature type="domain" description="SIS" evidence="5">
    <location>
        <begin position="107"/>
        <end position="269"/>
    </location>
</feature>
<dbReference type="InterPro" id="IPR040190">
    <property type="entry name" value="MURQ/GCKR"/>
</dbReference>
<comment type="catalytic activity">
    <reaction evidence="3">
        <text>N-acetyl-D-muramate 6-phosphate + H2O = N-acetyl-D-glucosamine 6-phosphate + (R)-lactate</text>
        <dbReference type="Rhea" id="RHEA:26410"/>
        <dbReference type="ChEBI" id="CHEBI:15377"/>
        <dbReference type="ChEBI" id="CHEBI:16004"/>
        <dbReference type="ChEBI" id="CHEBI:57513"/>
        <dbReference type="ChEBI" id="CHEBI:58722"/>
        <dbReference type="EC" id="4.2.1.126"/>
    </reaction>
</comment>
<dbReference type="SUPFAM" id="SSF53697">
    <property type="entry name" value="SIS domain"/>
    <property type="match status" value="1"/>
</dbReference>
<dbReference type="NCBIfam" id="TIGR00274">
    <property type="entry name" value="N-acetylmuramic acid 6-phosphate etherase"/>
    <property type="match status" value="1"/>
</dbReference>
<keyword evidence="1 3" id="KW-0456">Lyase</keyword>
<keyword evidence="2 3" id="KW-0119">Carbohydrate metabolism</keyword>
<dbReference type="InterPro" id="IPR001347">
    <property type="entry name" value="SIS_dom"/>
</dbReference>
<feature type="active site" evidence="3">
    <location>
        <position position="166"/>
    </location>
</feature>
<evidence type="ECO:0000259" key="5">
    <source>
        <dbReference type="PROSITE" id="PS51464"/>
    </source>
</evidence>
<organism evidence="6 7">
    <name type="scientific">Plantactinospora alkalitolerans</name>
    <dbReference type="NCBI Taxonomy" id="2789879"/>
    <lineage>
        <taxon>Bacteria</taxon>
        <taxon>Bacillati</taxon>
        <taxon>Actinomycetota</taxon>
        <taxon>Actinomycetes</taxon>
        <taxon>Micromonosporales</taxon>
        <taxon>Micromonosporaceae</taxon>
        <taxon>Plantactinospora</taxon>
    </lineage>
</organism>
<sequence>MWIRDRPATPRPDADAGSSYPGAEPAHRPDDGGQQPVPTTSGPDGRDRSARAVVRVSSPTERRNPRSAELDLMSTRDVLRVINDDDRRVPAAVATVLDEIAVAVELAVTALRAGGRVHYFGAGTSGRLGVLDAAELAPTFNAPDRWFCAHLAGGPEAMWRAVEDAEDDEAGGAAQARECVRAGDLVVGLAASGRTPYVLGALRAATDLGADTVLFCADPDAAAARAVTVFIGVDTGPEVVTGSTRMKAATAQKLVLNGFSTAVMVRLGRVYSNLMIDMVATNAKLRGRMISILVEATGCAEEVAQRALTEADGDLKAALVSLLSGAAVADARAALDRSANQVRGAIALLAS</sequence>
<comment type="similarity">
    <text evidence="3">Belongs to the GCKR-like family. MurNAc-6-P etherase subfamily.</text>
</comment>
<dbReference type="CDD" id="cd05007">
    <property type="entry name" value="SIS_Etherase"/>
    <property type="match status" value="1"/>
</dbReference>
<dbReference type="PROSITE" id="PS01272">
    <property type="entry name" value="GCKR"/>
    <property type="match status" value="1"/>
</dbReference>
<dbReference type="EC" id="4.2.1.126" evidence="3"/>
<evidence type="ECO:0000256" key="4">
    <source>
        <dbReference type="SAM" id="MobiDB-lite"/>
    </source>
</evidence>
<evidence type="ECO:0000313" key="7">
    <source>
        <dbReference type="Proteomes" id="UP000638560"/>
    </source>
</evidence>
<reference evidence="6 7" key="1">
    <citation type="submission" date="2020-11" db="EMBL/GenBank/DDBJ databases">
        <title>A novel isolate from a Black sea contaminated sediment with potential to produce alkanes: Plantactinospora alkalitolerans sp. nov.</title>
        <authorList>
            <person name="Carro L."/>
            <person name="Veyisoglu A."/>
            <person name="Guven K."/>
            <person name="Schumann P."/>
            <person name="Klenk H.-P."/>
            <person name="Sahin N."/>
        </authorList>
    </citation>
    <scope>NUCLEOTIDE SEQUENCE [LARGE SCALE GENOMIC DNA]</scope>
    <source>
        <strain evidence="6 7">S1510</strain>
    </source>
</reference>
<name>A0ABS0H2D4_9ACTN</name>